<sequence>MKMKGKRVQKNHDTTHDTPDMEKDARKLKVGEQDTIEVTKNQDLPIDKGWAWVVLAGNCKLVCRSVC</sequence>
<dbReference type="Proteomes" id="UP000828390">
    <property type="component" value="Unassembled WGS sequence"/>
</dbReference>
<evidence type="ECO:0000256" key="1">
    <source>
        <dbReference type="SAM" id="MobiDB-lite"/>
    </source>
</evidence>
<dbReference type="AlphaFoldDB" id="A0A9D4JDI4"/>
<gene>
    <name evidence="2" type="ORF">DPMN_136148</name>
</gene>
<feature type="region of interest" description="Disordered" evidence="1">
    <location>
        <begin position="1"/>
        <end position="29"/>
    </location>
</feature>
<protein>
    <submittedName>
        <fullName evidence="2">Uncharacterized protein</fullName>
    </submittedName>
</protein>
<evidence type="ECO:0000313" key="2">
    <source>
        <dbReference type="EMBL" id="KAH3807800.1"/>
    </source>
</evidence>
<reference evidence="2" key="1">
    <citation type="journal article" date="2019" name="bioRxiv">
        <title>The Genome of the Zebra Mussel, Dreissena polymorpha: A Resource for Invasive Species Research.</title>
        <authorList>
            <person name="McCartney M.A."/>
            <person name="Auch B."/>
            <person name="Kono T."/>
            <person name="Mallez S."/>
            <person name="Zhang Y."/>
            <person name="Obille A."/>
            <person name="Becker A."/>
            <person name="Abrahante J.E."/>
            <person name="Garbe J."/>
            <person name="Badalamenti J.P."/>
            <person name="Herman A."/>
            <person name="Mangelson H."/>
            <person name="Liachko I."/>
            <person name="Sullivan S."/>
            <person name="Sone E.D."/>
            <person name="Koren S."/>
            <person name="Silverstein K.A.T."/>
            <person name="Beckman K.B."/>
            <person name="Gohl D.M."/>
        </authorList>
    </citation>
    <scope>NUCLEOTIDE SEQUENCE</scope>
    <source>
        <strain evidence="2">Duluth1</strain>
        <tissue evidence="2">Whole animal</tissue>
    </source>
</reference>
<reference evidence="2" key="2">
    <citation type="submission" date="2020-11" db="EMBL/GenBank/DDBJ databases">
        <authorList>
            <person name="McCartney M.A."/>
            <person name="Auch B."/>
            <person name="Kono T."/>
            <person name="Mallez S."/>
            <person name="Becker A."/>
            <person name="Gohl D.M."/>
            <person name="Silverstein K.A.T."/>
            <person name="Koren S."/>
            <person name="Bechman K.B."/>
            <person name="Herman A."/>
            <person name="Abrahante J.E."/>
            <person name="Garbe J."/>
        </authorList>
    </citation>
    <scope>NUCLEOTIDE SEQUENCE</scope>
    <source>
        <strain evidence="2">Duluth1</strain>
        <tissue evidence="2">Whole animal</tissue>
    </source>
</reference>
<feature type="compositionally biased region" description="Basic and acidic residues" evidence="1">
    <location>
        <begin position="10"/>
        <end position="29"/>
    </location>
</feature>
<evidence type="ECO:0000313" key="3">
    <source>
        <dbReference type="Proteomes" id="UP000828390"/>
    </source>
</evidence>
<organism evidence="2 3">
    <name type="scientific">Dreissena polymorpha</name>
    <name type="common">Zebra mussel</name>
    <name type="synonym">Mytilus polymorpha</name>
    <dbReference type="NCBI Taxonomy" id="45954"/>
    <lineage>
        <taxon>Eukaryota</taxon>
        <taxon>Metazoa</taxon>
        <taxon>Spiralia</taxon>
        <taxon>Lophotrochozoa</taxon>
        <taxon>Mollusca</taxon>
        <taxon>Bivalvia</taxon>
        <taxon>Autobranchia</taxon>
        <taxon>Heteroconchia</taxon>
        <taxon>Euheterodonta</taxon>
        <taxon>Imparidentia</taxon>
        <taxon>Neoheterodontei</taxon>
        <taxon>Myida</taxon>
        <taxon>Dreissenoidea</taxon>
        <taxon>Dreissenidae</taxon>
        <taxon>Dreissena</taxon>
    </lineage>
</organism>
<dbReference type="EMBL" id="JAIWYP010000006">
    <property type="protein sequence ID" value="KAH3807800.1"/>
    <property type="molecule type" value="Genomic_DNA"/>
</dbReference>
<keyword evidence="3" id="KW-1185">Reference proteome</keyword>
<name>A0A9D4JDI4_DREPO</name>
<proteinExistence type="predicted"/>
<accession>A0A9D4JDI4</accession>
<comment type="caution">
    <text evidence="2">The sequence shown here is derived from an EMBL/GenBank/DDBJ whole genome shotgun (WGS) entry which is preliminary data.</text>
</comment>